<dbReference type="Proteomes" id="UP000242497">
    <property type="component" value="Unassembled WGS sequence"/>
</dbReference>
<keyword evidence="4" id="KW-0720">Serine protease</keyword>
<reference evidence="8" key="1">
    <citation type="submission" date="2016-11" db="EMBL/GenBank/DDBJ databases">
        <authorList>
            <person name="Varghese N."/>
            <person name="Submissions S."/>
        </authorList>
    </citation>
    <scope>NUCLEOTIDE SEQUENCE [LARGE SCALE GENOMIC DNA]</scope>
    <source>
        <strain evidence="8">DSM 15518</strain>
    </source>
</reference>
<evidence type="ECO:0000256" key="6">
    <source>
        <dbReference type="SAM" id="MobiDB-lite"/>
    </source>
</evidence>
<feature type="region of interest" description="Disordered" evidence="6">
    <location>
        <begin position="345"/>
        <end position="376"/>
    </location>
</feature>
<evidence type="ECO:0000256" key="1">
    <source>
        <dbReference type="ARBA" id="ARBA00008683"/>
    </source>
</evidence>
<name>A0A1M6LTQ2_9FIRM</name>
<protein>
    <submittedName>
        <fullName evidence="7">ATP-dependent protease ClpP, protease subunit</fullName>
    </submittedName>
</protein>
<dbReference type="Pfam" id="PF00574">
    <property type="entry name" value="CLP_protease"/>
    <property type="match status" value="1"/>
</dbReference>
<evidence type="ECO:0000256" key="3">
    <source>
        <dbReference type="ARBA" id="ARBA00022801"/>
    </source>
</evidence>
<sequence length="376" mass="41599">MQKKLIASKIAWNFTQANGDLTEILIYDVIADKQSYNWWTDEKGTEVTPILFKEELNKITTSKICVRINSGGGDVFAAEAIRTAIREKRQEGKKINCKIDGFCGSAAVGIAAACESIAISSSGYFMIHDPMVFAYGYYNISDFSKGQAMLEKIKQGIINAYAAKTGKDKKEISDLMTAETWYTGDEAVENGFCDELMFEEEAENTIENVVNSAALDMQMYRNPPISLLNLCSLHDSRGFSNKTPKQTKTKESENTMEIKTVDELKAAFPDLTKQIENAAAKEERERIKNIEEMAIDGYEGIVNNAKFENPIAAAEVAMKIVAEQKKQGANYLASRNADVVNSNINKVGSSSQEGVENNNGENPYDAAIDKLFPESK</sequence>
<dbReference type="PANTHER" id="PTHR33209:SF1">
    <property type="entry name" value="PEPTIDASE S49 DOMAIN-CONTAINING PROTEIN"/>
    <property type="match status" value="1"/>
</dbReference>
<keyword evidence="2 7" id="KW-0645">Protease</keyword>
<dbReference type="GO" id="GO:0008236">
    <property type="term" value="F:serine-type peptidase activity"/>
    <property type="evidence" value="ECO:0007669"/>
    <property type="project" value="UniProtKB-KW"/>
</dbReference>
<dbReference type="InterPro" id="IPR023562">
    <property type="entry name" value="ClpP/TepA"/>
</dbReference>
<feature type="compositionally biased region" description="Polar residues" evidence="6">
    <location>
        <begin position="345"/>
        <end position="361"/>
    </location>
</feature>
<dbReference type="EMBL" id="FRAE01000012">
    <property type="protein sequence ID" value="SHJ74573.1"/>
    <property type="molecule type" value="Genomic_DNA"/>
</dbReference>
<dbReference type="GO" id="GO:0006508">
    <property type="term" value="P:proteolysis"/>
    <property type="evidence" value="ECO:0007669"/>
    <property type="project" value="UniProtKB-KW"/>
</dbReference>
<accession>A0A1M6LTQ2</accession>
<evidence type="ECO:0000313" key="7">
    <source>
        <dbReference type="EMBL" id="SHJ74573.1"/>
    </source>
</evidence>
<dbReference type="Gene3D" id="3.90.226.10">
    <property type="entry name" value="2-enoyl-CoA Hydratase, Chain A, domain 1"/>
    <property type="match status" value="1"/>
</dbReference>
<keyword evidence="5" id="KW-0175">Coiled coil</keyword>
<dbReference type="CDD" id="cd07016">
    <property type="entry name" value="S14_ClpP_1"/>
    <property type="match status" value="1"/>
</dbReference>
<comment type="similarity">
    <text evidence="1">Belongs to the peptidase S49 family.</text>
</comment>
<dbReference type="SUPFAM" id="SSF52096">
    <property type="entry name" value="ClpP/crotonase"/>
    <property type="match status" value="1"/>
</dbReference>
<organism evidence="7 8">
    <name type="scientific">Tepidibacter formicigenes DSM 15518</name>
    <dbReference type="NCBI Taxonomy" id="1123349"/>
    <lineage>
        <taxon>Bacteria</taxon>
        <taxon>Bacillati</taxon>
        <taxon>Bacillota</taxon>
        <taxon>Clostridia</taxon>
        <taxon>Peptostreptococcales</taxon>
        <taxon>Peptostreptococcaceae</taxon>
        <taxon>Tepidibacter</taxon>
    </lineage>
</organism>
<dbReference type="InterPro" id="IPR029045">
    <property type="entry name" value="ClpP/crotonase-like_dom_sf"/>
</dbReference>
<gene>
    <name evidence="7" type="ORF">SAMN02744037_00729</name>
</gene>
<dbReference type="NCBIfam" id="NF045542">
    <property type="entry name" value="Clp_rel_HeadMat"/>
    <property type="match status" value="1"/>
</dbReference>
<proteinExistence type="inferred from homology"/>
<evidence type="ECO:0000256" key="4">
    <source>
        <dbReference type="ARBA" id="ARBA00022825"/>
    </source>
</evidence>
<dbReference type="PANTHER" id="PTHR33209">
    <property type="entry name" value="PROTEASE 4"/>
    <property type="match status" value="1"/>
</dbReference>
<keyword evidence="3" id="KW-0378">Hydrolase</keyword>
<evidence type="ECO:0000313" key="8">
    <source>
        <dbReference type="Proteomes" id="UP000242497"/>
    </source>
</evidence>
<feature type="coiled-coil region" evidence="5">
    <location>
        <begin position="261"/>
        <end position="293"/>
    </location>
</feature>
<feature type="compositionally biased region" description="Basic and acidic residues" evidence="6">
    <location>
        <begin position="367"/>
        <end position="376"/>
    </location>
</feature>
<dbReference type="RefSeq" id="WP_242939075.1">
    <property type="nucleotide sequence ID" value="NZ_FRAE01000012.1"/>
</dbReference>
<dbReference type="AlphaFoldDB" id="A0A1M6LTQ2"/>
<keyword evidence="8" id="KW-1185">Reference proteome</keyword>
<evidence type="ECO:0000256" key="5">
    <source>
        <dbReference type="SAM" id="Coils"/>
    </source>
</evidence>
<evidence type="ECO:0000256" key="2">
    <source>
        <dbReference type="ARBA" id="ARBA00022670"/>
    </source>
</evidence>
<dbReference type="STRING" id="1123349.SAMN02744037_00729"/>